<evidence type="ECO:0000313" key="3">
    <source>
        <dbReference type="Proteomes" id="UP000286147"/>
    </source>
</evidence>
<protein>
    <submittedName>
        <fullName evidence="2">DUF968 domain-containing protein</fullName>
    </submittedName>
</protein>
<proteinExistence type="predicted"/>
<dbReference type="AlphaFoldDB" id="A0A412CGR0"/>
<dbReference type="Pfam" id="PF16784">
    <property type="entry name" value="HNHc_6"/>
    <property type="match status" value="1"/>
</dbReference>
<dbReference type="EMBL" id="QRTP01000004">
    <property type="protein sequence ID" value="RGQ85535.1"/>
    <property type="molecule type" value="Genomic_DNA"/>
</dbReference>
<keyword evidence="1" id="KW-0472">Membrane</keyword>
<name>A0A412CGR0_9FIRM</name>
<feature type="transmembrane region" description="Helical" evidence="1">
    <location>
        <begin position="51"/>
        <end position="67"/>
    </location>
</feature>
<dbReference type="InterPro" id="IPR041242">
    <property type="entry name" value="HNHc_6"/>
</dbReference>
<comment type="caution">
    <text evidence="2">The sequence shown here is derived from an EMBL/GenBank/DDBJ whole genome shotgun (WGS) entry which is preliminary data.</text>
</comment>
<reference evidence="2 3" key="1">
    <citation type="submission" date="2018-08" db="EMBL/GenBank/DDBJ databases">
        <title>A genome reference for cultivated species of the human gut microbiota.</title>
        <authorList>
            <person name="Zou Y."/>
            <person name="Xue W."/>
            <person name="Luo G."/>
        </authorList>
    </citation>
    <scope>NUCLEOTIDE SEQUENCE [LARGE SCALE GENOMIC DNA]</scope>
    <source>
        <strain evidence="2 3">AF27-12</strain>
    </source>
</reference>
<gene>
    <name evidence="2" type="ORF">DWY77_02700</name>
</gene>
<keyword evidence="1" id="KW-1133">Transmembrane helix</keyword>
<evidence type="ECO:0000313" key="2">
    <source>
        <dbReference type="EMBL" id="RGQ85535.1"/>
    </source>
</evidence>
<dbReference type="RefSeq" id="WP_118035600.1">
    <property type="nucleotide sequence ID" value="NZ_QRTP01000004.1"/>
</dbReference>
<evidence type="ECO:0000256" key="1">
    <source>
        <dbReference type="SAM" id="Phobius"/>
    </source>
</evidence>
<accession>A0A412CGR0</accession>
<sequence>MIKYGKIVKRTEGGVIAFIPCEDNEITKTAKKIIVEIPDSRKISMAQRRKVFVLLGYISAWWGYTPLEATKEITKQMFNGHVPCSFDTDFSLSNCSVEVARLYITYLIDFCILHDIDIGEPLYELCEDIPKYVWACLMKKRCAVCGKKAELHHVDAIGAGRNRKEIPQIGMQVLPLCRVHHNEIHNTGKFTFLKKYILQSIALTKDIAKIYKLTKKNMEIRIK</sequence>
<keyword evidence="1" id="KW-0812">Transmembrane</keyword>
<dbReference type="Proteomes" id="UP000286147">
    <property type="component" value="Unassembled WGS sequence"/>
</dbReference>
<organism evidence="2 3">
    <name type="scientific">Megamonas rupellensis</name>
    <dbReference type="NCBI Taxonomy" id="491921"/>
    <lineage>
        <taxon>Bacteria</taxon>
        <taxon>Bacillati</taxon>
        <taxon>Bacillota</taxon>
        <taxon>Negativicutes</taxon>
        <taxon>Selenomonadales</taxon>
        <taxon>Selenomonadaceae</taxon>
        <taxon>Megamonas</taxon>
    </lineage>
</organism>